<comment type="caution">
    <text evidence="5">The sequence shown here is derived from an EMBL/GenBank/DDBJ whole genome shotgun (WGS) entry which is preliminary data.</text>
</comment>
<dbReference type="SUPFAM" id="SSF53850">
    <property type="entry name" value="Periplasmic binding protein-like II"/>
    <property type="match status" value="1"/>
</dbReference>
<dbReference type="PIRSF" id="PIRSF002756">
    <property type="entry name" value="PstS"/>
    <property type="match status" value="1"/>
</dbReference>
<dbReference type="Proteomes" id="UP000076837">
    <property type="component" value="Unassembled WGS sequence"/>
</dbReference>
<evidence type="ECO:0000313" key="6">
    <source>
        <dbReference type="Proteomes" id="UP000076837"/>
    </source>
</evidence>
<keyword evidence="6" id="KW-1185">Reference proteome</keyword>
<dbReference type="CDD" id="cd13565">
    <property type="entry name" value="PBP2_PstS"/>
    <property type="match status" value="1"/>
</dbReference>
<dbReference type="PANTHER" id="PTHR42996:SF1">
    <property type="entry name" value="PHOSPHATE-BINDING PROTEIN PSTS"/>
    <property type="match status" value="1"/>
</dbReference>
<sequence>MQISIILRLMSPPDRGRGGSDFRRILVNLKRSGALLGVVAVGAMTLAACGSDNNSSSTGVDASASNATCEGKSNLSAAGSSAQKNAMDQFVATYISVCQEKGKTVNVAYNPSGSGDGRTQFIAGQIDFAGSDSAIKDEQADKAKERCVGGEAWNLPLVFGPIAVAYNLDGVDKLVLNAEVLAKIFNGGITKWNDPAIAALNSGASLPDEKITTVIRSDSSGTTDNFQKYLDAASNGAWTSGAGSDFTGGVGEGAKGSAGVAQAVATAPGSITYVEKSFADQNKLSVAEINTGSEAVALTNDTAAKSIAGAKFKSDATGDLTLDLASIFKTNEAGAYPLVLATYSIVCSKGYDADTSAAVKSFLTSAANEGQANLAEQGYVPLPSNVQDRLNASITAIS</sequence>
<comment type="similarity">
    <text evidence="1">Belongs to the PstS family.</text>
</comment>
<accession>A0A163L6R8</accession>
<proteinExistence type="inferred from homology"/>
<dbReference type="Gene3D" id="3.40.190.10">
    <property type="entry name" value="Periplasmic binding protein-like II"/>
    <property type="match status" value="2"/>
</dbReference>
<dbReference type="EMBL" id="JYNV01000060">
    <property type="protein sequence ID" value="KZM27545.1"/>
    <property type="molecule type" value="Genomic_DNA"/>
</dbReference>
<keyword evidence="3" id="KW-0592">Phosphate transport</keyword>
<dbReference type="GO" id="GO:0042301">
    <property type="term" value="F:phosphate ion binding"/>
    <property type="evidence" value="ECO:0007669"/>
    <property type="project" value="InterPro"/>
</dbReference>
<name>A0A163L6R8_DIDRA</name>
<dbReference type="PANTHER" id="PTHR42996">
    <property type="entry name" value="PHOSPHATE-BINDING PROTEIN PSTS"/>
    <property type="match status" value="1"/>
</dbReference>
<gene>
    <name evidence="5" type="ORF">ST47_g1199</name>
</gene>
<dbReference type="GO" id="GO:0043190">
    <property type="term" value="C:ATP-binding cassette (ABC) transporter complex"/>
    <property type="evidence" value="ECO:0007669"/>
    <property type="project" value="InterPro"/>
</dbReference>
<evidence type="ECO:0000256" key="1">
    <source>
        <dbReference type="ARBA" id="ARBA00008725"/>
    </source>
</evidence>
<organism evidence="5 6">
    <name type="scientific">Didymella rabiei</name>
    <name type="common">Chickpea ascochyta blight fungus</name>
    <name type="synonym">Mycosphaerella rabiei</name>
    <dbReference type="NCBI Taxonomy" id="5454"/>
    <lineage>
        <taxon>Eukaryota</taxon>
        <taxon>Fungi</taxon>
        <taxon>Dikarya</taxon>
        <taxon>Ascomycota</taxon>
        <taxon>Pezizomycotina</taxon>
        <taxon>Dothideomycetes</taxon>
        <taxon>Pleosporomycetidae</taxon>
        <taxon>Pleosporales</taxon>
        <taxon>Pleosporineae</taxon>
        <taxon>Didymellaceae</taxon>
        <taxon>Ascochyta</taxon>
    </lineage>
</organism>
<dbReference type="NCBIfam" id="TIGR00975">
    <property type="entry name" value="3a0107s03"/>
    <property type="match status" value="1"/>
</dbReference>
<evidence type="ECO:0000256" key="2">
    <source>
        <dbReference type="ARBA" id="ARBA00022448"/>
    </source>
</evidence>
<dbReference type="InterPro" id="IPR024370">
    <property type="entry name" value="PBP_domain"/>
</dbReference>
<dbReference type="InterPro" id="IPR050962">
    <property type="entry name" value="Phosphate-bind_PstS"/>
</dbReference>
<feature type="domain" description="PBP" evidence="4">
    <location>
        <begin position="72"/>
        <end position="364"/>
    </location>
</feature>
<dbReference type="AlphaFoldDB" id="A0A163L6R8"/>
<protein>
    <recommendedName>
        <fullName evidence="4">PBP domain-containing protein</fullName>
    </recommendedName>
</protein>
<dbReference type="InterPro" id="IPR005673">
    <property type="entry name" value="ABC_phos-bd_PstS"/>
</dbReference>
<evidence type="ECO:0000256" key="3">
    <source>
        <dbReference type="ARBA" id="ARBA00022592"/>
    </source>
</evidence>
<dbReference type="Pfam" id="PF12849">
    <property type="entry name" value="PBP_like_2"/>
    <property type="match status" value="1"/>
</dbReference>
<dbReference type="GO" id="GO:0035435">
    <property type="term" value="P:phosphate ion transmembrane transport"/>
    <property type="evidence" value="ECO:0007669"/>
    <property type="project" value="InterPro"/>
</dbReference>
<reference evidence="5 6" key="1">
    <citation type="journal article" date="2016" name="Sci. Rep.">
        <title>Draft genome sequencing and secretome analysis of fungal phytopathogen Ascochyta rabiei provides insight into the necrotrophic effector repertoire.</title>
        <authorList>
            <person name="Verma S."/>
            <person name="Gazara R.K."/>
            <person name="Nizam S."/>
            <person name="Parween S."/>
            <person name="Chattopadhyay D."/>
            <person name="Verma P.K."/>
        </authorList>
    </citation>
    <scope>NUCLEOTIDE SEQUENCE [LARGE SCALE GENOMIC DNA]</scope>
    <source>
        <strain evidence="5 6">ArDII</strain>
    </source>
</reference>
<evidence type="ECO:0000313" key="5">
    <source>
        <dbReference type="EMBL" id="KZM27545.1"/>
    </source>
</evidence>
<keyword evidence="2" id="KW-0813">Transport</keyword>
<evidence type="ECO:0000259" key="4">
    <source>
        <dbReference type="Pfam" id="PF12849"/>
    </source>
</evidence>
<dbReference type="STRING" id="5454.A0A163L6R8"/>